<gene>
    <name evidence="3" type="ORF">GDO81_005859</name>
</gene>
<dbReference type="Proteomes" id="UP000824782">
    <property type="component" value="Unassembled WGS sequence"/>
</dbReference>
<dbReference type="SUPFAM" id="SSF52799">
    <property type="entry name" value="(Phosphotyrosine protein) phosphatases II"/>
    <property type="match status" value="1"/>
</dbReference>
<dbReference type="InterPro" id="IPR048994">
    <property type="entry name" value="PH-GRAM_MTMR6-9"/>
</dbReference>
<feature type="domain" description="Myotubularin phosphatase" evidence="2">
    <location>
        <begin position="172"/>
        <end position="366"/>
    </location>
</feature>
<proteinExistence type="inferred from homology"/>
<dbReference type="PANTHER" id="PTHR10807">
    <property type="entry name" value="MYOTUBULARIN-RELATED"/>
    <property type="match status" value="1"/>
</dbReference>
<dbReference type="SUPFAM" id="SSF50729">
    <property type="entry name" value="PH domain-like"/>
    <property type="match status" value="1"/>
</dbReference>
<dbReference type="Pfam" id="PF21098">
    <property type="entry name" value="PH-GRAM_MTMR6-like"/>
    <property type="match status" value="1"/>
</dbReference>
<dbReference type="Pfam" id="PF06602">
    <property type="entry name" value="Myotub-related"/>
    <property type="match status" value="1"/>
</dbReference>
<evidence type="ECO:0000313" key="4">
    <source>
        <dbReference type="Proteomes" id="UP000824782"/>
    </source>
</evidence>
<evidence type="ECO:0000313" key="3">
    <source>
        <dbReference type="EMBL" id="KAG8588045.1"/>
    </source>
</evidence>
<dbReference type="GO" id="GO:0019903">
    <property type="term" value="F:protein phosphatase binding"/>
    <property type="evidence" value="ECO:0007669"/>
    <property type="project" value="TreeGrafter"/>
</dbReference>
<dbReference type="GO" id="GO:0005737">
    <property type="term" value="C:cytoplasm"/>
    <property type="evidence" value="ECO:0007669"/>
    <property type="project" value="TreeGrafter"/>
</dbReference>
<organism evidence="3 4">
    <name type="scientific">Engystomops pustulosus</name>
    <name type="common">Tungara frog</name>
    <name type="synonym">Physalaemus pustulosus</name>
    <dbReference type="NCBI Taxonomy" id="76066"/>
    <lineage>
        <taxon>Eukaryota</taxon>
        <taxon>Metazoa</taxon>
        <taxon>Chordata</taxon>
        <taxon>Craniata</taxon>
        <taxon>Vertebrata</taxon>
        <taxon>Euteleostomi</taxon>
        <taxon>Amphibia</taxon>
        <taxon>Batrachia</taxon>
        <taxon>Anura</taxon>
        <taxon>Neobatrachia</taxon>
        <taxon>Hyloidea</taxon>
        <taxon>Leptodactylidae</taxon>
        <taxon>Leiuperinae</taxon>
        <taxon>Engystomops</taxon>
    </lineage>
</organism>
<evidence type="ECO:0000256" key="1">
    <source>
        <dbReference type="ARBA" id="ARBA00007471"/>
    </source>
</evidence>
<dbReference type="InterPro" id="IPR029021">
    <property type="entry name" value="Prot-tyrosine_phosphatase-like"/>
</dbReference>
<dbReference type="InterPro" id="IPR010569">
    <property type="entry name" value="Myotubularin-like_Pase_dom"/>
</dbReference>
<dbReference type="InterPro" id="IPR030564">
    <property type="entry name" value="Myotubularin"/>
</dbReference>
<reference evidence="3" key="1">
    <citation type="thesis" date="2020" institute="ProQuest LLC" country="789 East Eisenhower Parkway, Ann Arbor, MI, USA">
        <title>Comparative Genomics and Chromosome Evolution.</title>
        <authorList>
            <person name="Mudd A.B."/>
        </authorList>
    </citation>
    <scope>NUCLEOTIDE SEQUENCE</scope>
    <source>
        <strain evidence="3">237g6f4</strain>
        <tissue evidence="3">Blood</tissue>
    </source>
</reference>
<protein>
    <recommendedName>
        <fullName evidence="2">Myotubularin phosphatase domain-containing protein</fullName>
    </recommendedName>
</protein>
<dbReference type="AlphaFoldDB" id="A0AAV7CTL6"/>
<name>A0AAV7CTL6_ENGPU</name>
<dbReference type="GO" id="GO:0010507">
    <property type="term" value="P:negative regulation of autophagy"/>
    <property type="evidence" value="ECO:0007669"/>
    <property type="project" value="TreeGrafter"/>
</dbReference>
<keyword evidence="4" id="KW-1185">Reference proteome</keyword>
<sequence length="366" mass="40974">MELSHLIQTSQVEKVRVCCPLMPSVTGTLCVSSHHLILSAQAVEDTKQEKCELWLLHCAVDSVEKSVHNIGMLKSKENNKDGEGGSSSGTVTLKCKDLQVIQLEIPDMEETFNVARSVQALSSLDNISLSYPFFFRPAGCKLGKGWSRDTMENFYHKLKAETDAWRLSDVNENFKVLLRSAQPLVGPNHHFSEDDENLLNAALMGQSHGFIIDVRYEQEAKQARSSGGGTENKDRYPRWSILYRSLERGQALQRSLTRLVGTCYETYMGRNHWLSNLQASQWLSHIKEALSLAGLAAECIEREGTCVLVHGEEGANNTLLVTSLAQLILSPDCRTMVGYQELIEHEWLQVPSKLLFIHITEGRSLG</sequence>
<dbReference type="PROSITE" id="PS51339">
    <property type="entry name" value="PPASE_MYOTUBULARIN"/>
    <property type="match status" value="1"/>
</dbReference>
<dbReference type="GO" id="GO:0046856">
    <property type="term" value="P:phosphatidylinositol dephosphorylation"/>
    <property type="evidence" value="ECO:0007669"/>
    <property type="project" value="TreeGrafter"/>
</dbReference>
<dbReference type="Gene3D" id="2.30.29.30">
    <property type="entry name" value="Pleckstrin-homology domain (PH domain)/Phosphotyrosine-binding domain (PTB)"/>
    <property type="match status" value="1"/>
</dbReference>
<comment type="caution">
    <text evidence="3">The sequence shown here is derived from an EMBL/GenBank/DDBJ whole genome shotgun (WGS) entry which is preliminary data.</text>
</comment>
<comment type="similarity">
    <text evidence="1">Belongs to the protein-tyrosine phosphatase family. Non-receptor class myotubularin subfamily.</text>
</comment>
<dbReference type="PANTHER" id="PTHR10807:SF52">
    <property type="entry name" value="MYOTUBULARIN PHOSPHATASE DOMAIN-CONTAINING PROTEIN"/>
    <property type="match status" value="1"/>
</dbReference>
<dbReference type="EMBL" id="WNYA01000002">
    <property type="protein sequence ID" value="KAG8588045.1"/>
    <property type="molecule type" value="Genomic_DNA"/>
</dbReference>
<accession>A0AAV7CTL6</accession>
<dbReference type="InterPro" id="IPR011993">
    <property type="entry name" value="PH-like_dom_sf"/>
</dbReference>
<evidence type="ECO:0000259" key="2">
    <source>
        <dbReference type="PROSITE" id="PS51339"/>
    </source>
</evidence>